<comment type="similarity">
    <text evidence="1">Belongs to the HAM1 NTPase family.</text>
</comment>
<dbReference type="InterPro" id="IPR029001">
    <property type="entry name" value="ITPase-like_fam"/>
</dbReference>
<proteinExistence type="inferred from homology"/>
<dbReference type="EC" id="3.6.1.19" evidence="3"/>
<dbReference type="Pfam" id="PF01725">
    <property type="entry name" value="Ham1p_like"/>
    <property type="match status" value="1"/>
</dbReference>
<name>A0A1V5SDF1_9BACT</name>
<dbReference type="SUPFAM" id="SSF52972">
    <property type="entry name" value="ITPase-like"/>
    <property type="match status" value="1"/>
</dbReference>
<dbReference type="PANTHER" id="PTHR11067">
    <property type="entry name" value="INOSINE TRIPHOSPHATE PYROPHOSPHATASE/HAM1 PROTEIN"/>
    <property type="match status" value="1"/>
</dbReference>
<dbReference type="Gene3D" id="3.90.950.10">
    <property type="match status" value="1"/>
</dbReference>
<dbReference type="AlphaFoldDB" id="A0A1V5SDF1"/>
<gene>
    <name evidence="3" type="ORF">BWY43_00472</name>
</gene>
<keyword evidence="2 3" id="KW-0378">Hydrolase</keyword>
<dbReference type="CDD" id="cd00515">
    <property type="entry name" value="HAM1"/>
    <property type="match status" value="1"/>
</dbReference>
<organism evidence="3">
    <name type="scientific">candidate division WS2 bacterium ADurb.Bin280</name>
    <dbReference type="NCBI Taxonomy" id="1852829"/>
    <lineage>
        <taxon>Bacteria</taxon>
        <taxon>candidate division WS2</taxon>
    </lineage>
</organism>
<protein>
    <submittedName>
        <fullName evidence="3">Non-canonical purine NTP pyrophosphatase</fullName>
        <ecNumber evidence="3">3.6.1.19</ecNumber>
    </submittedName>
</protein>
<accession>A0A1V5SDF1</accession>
<evidence type="ECO:0000256" key="2">
    <source>
        <dbReference type="ARBA" id="ARBA00022801"/>
    </source>
</evidence>
<evidence type="ECO:0000313" key="3">
    <source>
        <dbReference type="EMBL" id="OQA52550.1"/>
    </source>
</evidence>
<dbReference type="EMBL" id="MWBO01000029">
    <property type="protein sequence ID" value="OQA52550.1"/>
    <property type="molecule type" value="Genomic_DNA"/>
</dbReference>
<dbReference type="GO" id="GO:0047429">
    <property type="term" value="F:nucleoside triphosphate diphosphatase activity"/>
    <property type="evidence" value="ECO:0007669"/>
    <property type="project" value="InterPro"/>
</dbReference>
<evidence type="ECO:0000256" key="1">
    <source>
        <dbReference type="ARBA" id="ARBA00008023"/>
    </source>
</evidence>
<reference evidence="3" key="1">
    <citation type="submission" date="2017-02" db="EMBL/GenBank/DDBJ databases">
        <title>Delving into the versatile metabolic prowess of the omnipresent phylum Bacteroidetes.</title>
        <authorList>
            <person name="Nobu M.K."/>
            <person name="Mei R."/>
            <person name="Narihiro T."/>
            <person name="Kuroda K."/>
            <person name="Liu W.-T."/>
        </authorList>
    </citation>
    <scope>NUCLEOTIDE SEQUENCE</scope>
    <source>
        <strain evidence="3">ADurb.Bin280</strain>
    </source>
</reference>
<dbReference type="PANTHER" id="PTHR11067:SF9">
    <property type="entry name" value="INOSINE TRIPHOSPHATE PYROPHOSPHATASE"/>
    <property type="match status" value="1"/>
</dbReference>
<dbReference type="GO" id="GO:0005737">
    <property type="term" value="C:cytoplasm"/>
    <property type="evidence" value="ECO:0007669"/>
    <property type="project" value="TreeGrafter"/>
</dbReference>
<sequence length="184" mass="21037">MKKIYYVTGNEGKFKEFKRLVKFEGVSRQKADIAEIQSLDLVEIVAKKARDAYQELKNPVIVEDTSLVYNAFGRLPGPFVKYFESELGHSGMCRILNHYKKDRTASVEVMYGYFDGKNLKTFSAITRGRISAHPKGERGFSWDTIFIPDGSKLTFAQMTAREKDRFSPRKIAADKLSEFLNSLD</sequence>
<dbReference type="InterPro" id="IPR002637">
    <property type="entry name" value="RdgB/HAM1"/>
</dbReference>
<dbReference type="GO" id="GO:0009143">
    <property type="term" value="P:nucleoside triphosphate catabolic process"/>
    <property type="evidence" value="ECO:0007669"/>
    <property type="project" value="InterPro"/>
</dbReference>
<comment type="caution">
    <text evidence="3">The sequence shown here is derived from an EMBL/GenBank/DDBJ whole genome shotgun (WGS) entry which is preliminary data.</text>
</comment>
<dbReference type="Proteomes" id="UP000485367">
    <property type="component" value="Unassembled WGS sequence"/>
</dbReference>